<evidence type="ECO:0000256" key="5">
    <source>
        <dbReference type="ARBA" id="ARBA00022989"/>
    </source>
</evidence>
<dbReference type="InterPro" id="IPR033118">
    <property type="entry name" value="EXPERA"/>
</dbReference>
<evidence type="ECO:0000256" key="7">
    <source>
        <dbReference type="PIRNR" id="PIRNR031032"/>
    </source>
</evidence>
<evidence type="ECO:0000256" key="2">
    <source>
        <dbReference type="ARBA" id="ARBA00009096"/>
    </source>
</evidence>
<sequence>MGVLGKVVDGILLLTFVSMSVVPACLDAQVLLPKALFPDVLGRVYTWYTTTYQDYLLLDEPHFFMALMKLELVLVLPLAILNTYGLLTSKPWFNITCLIFGSALVTSTTAMVGDMLGSDKPSAGKLASMYSPFIGFGFLAILRGLLSESPSASKTIANGPTSALKKKA</sequence>
<dbReference type="OrthoDB" id="433124at2759"/>
<dbReference type="PROSITE" id="PS51751">
    <property type="entry name" value="EXPERA"/>
    <property type="match status" value="1"/>
</dbReference>
<protein>
    <recommendedName>
        <fullName evidence="8">EXPERA domain-containing protein</fullName>
    </recommendedName>
</protein>
<evidence type="ECO:0000256" key="1">
    <source>
        <dbReference type="ARBA" id="ARBA00004477"/>
    </source>
</evidence>
<accession>A0A0D2T1Z8</accession>
<dbReference type="AlphaFoldDB" id="A0A0D2T1Z8"/>
<keyword evidence="6 7" id="KW-0472">Membrane</keyword>
<dbReference type="PANTHER" id="PTHR31204:SF1">
    <property type="entry name" value="SIGMA INTRACELLULAR RECEPTOR 2"/>
    <property type="match status" value="1"/>
</dbReference>
<keyword evidence="10" id="KW-1185">Reference proteome</keyword>
<evidence type="ECO:0000259" key="8">
    <source>
        <dbReference type="PROSITE" id="PS51751"/>
    </source>
</evidence>
<dbReference type="KEGG" id="gra:105764424"/>
<keyword evidence="4" id="KW-0256">Endoplasmic reticulum</keyword>
<dbReference type="Gramene" id="KJB50464">
    <property type="protein sequence ID" value="KJB50464"/>
    <property type="gene ID" value="B456_008G173000"/>
</dbReference>
<organism evidence="9 10">
    <name type="scientific">Gossypium raimondii</name>
    <name type="common">Peruvian cotton</name>
    <name type="synonym">Gossypium klotzschianum subsp. raimondii</name>
    <dbReference type="NCBI Taxonomy" id="29730"/>
    <lineage>
        <taxon>Eukaryota</taxon>
        <taxon>Viridiplantae</taxon>
        <taxon>Streptophyta</taxon>
        <taxon>Embryophyta</taxon>
        <taxon>Tracheophyta</taxon>
        <taxon>Spermatophyta</taxon>
        <taxon>Magnoliopsida</taxon>
        <taxon>eudicotyledons</taxon>
        <taxon>Gunneridae</taxon>
        <taxon>Pentapetalae</taxon>
        <taxon>rosids</taxon>
        <taxon>malvids</taxon>
        <taxon>Malvales</taxon>
        <taxon>Malvaceae</taxon>
        <taxon>Malvoideae</taxon>
        <taxon>Gossypium</taxon>
    </lineage>
</organism>
<keyword evidence="5 7" id="KW-1133">Transmembrane helix</keyword>
<feature type="transmembrane region" description="Helical" evidence="7">
    <location>
        <begin position="12"/>
        <end position="32"/>
    </location>
</feature>
<evidence type="ECO:0000313" key="9">
    <source>
        <dbReference type="EMBL" id="KJB50464.1"/>
    </source>
</evidence>
<comment type="similarity">
    <text evidence="2">Belongs to the TMEM97/sigma-2 receptor family.</text>
</comment>
<gene>
    <name evidence="9" type="ORF">B456_008G173000</name>
</gene>
<feature type="transmembrane region" description="Helical" evidence="7">
    <location>
        <begin position="92"/>
        <end position="112"/>
    </location>
</feature>
<dbReference type="OMA" id="RVYTWYT"/>
<comment type="subcellular location">
    <subcellularLocation>
        <location evidence="1">Endoplasmic reticulum membrane</location>
        <topology evidence="1">Multi-pass membrane protein</topology>
    </subcellularLocation>
</comment>
<evidence type="ECO:0000256" key="6">
    <source>
        <dbReference type="ARBA" id="ARBA00023136"/>
    </source>
</evidence>
<dbReference type="Proteomes" id="UP000032304">
    <property type="component" value="Chromosome 8"/>
</dbReference>
<name>A0A0D2T1Z8_GOSRA</name>
<dbReference type="STRING" id="29730.A0A0D2T1Z8"/>
<reference evidence="9 10" key="1">
    <citation type="journal article" date="2012" name="Nature">
        <title>Repeated polyploidization of Gossypium genomes and the evolution of spinnable cotton fibres.</title>
        <authorList>
            <person name="Paterson A.H."/>
            <person name="Wendel J.F."/>
            <person name="Gundlach H."/>
            <person name="Guo H."/>
            <person name="Jenkins J."/>
            <person name="Jin D."/>
            <person name="Llewellyn D."/>
            <person name="Showmaker K.C."/>
            <person name="Shu S."/>
            <person name="Udall J."/>
            <person name="Yoo M.J."/>
            <person name="Byers R."/>
            <person name="Chen W."/>
            <person name="Doron-Faigenboim A."/>
            <person name="Duke M.V."/>
            <person name="Gong L."/>
            <person name="Grimwood J."/>
            <person name="Grover C."/>
            <person name="Grupp K."/>
            <person name="Hu G."/>
            <person name="Lee T.H."/>
            <person name="Li J."/>
            <person name="Lin L."/>
            <person name="Liu T."/>
            <person name="Marler B.S."/>
            <person name="Page J.T."/>
            <person name="Roberts A.W."/>
            <person name="Romanel E."/>
            <person name="Sanders W.S."/>
            <person name="Szadkowski E."/>
            <person name="Tan X."/>
            <person name="Tang H."/>
            <person name="Xu C."/>
            <person name="Wang J."/>
            <person name="Wang Z."/>
            <person name="Zhang D."/>
            <person name="Zhang L."/>
            <person name="Ashrafi H."/>
            <person name="Bedon F."/>
            <person name="Bowers J.E."/>
            <person name="Brubaker C.L."/>
            <person name="Chee P.W."/>
            <person name="Das S."/>
            <person name="Gingle A.R."/>
            <person name="Haigler C.H."/>
            <person name="Harker D."/>
            <person name="Hoffmann L.V."/>
            <person name="Hovav R."/>
            <person name="Jones D.C."/>
            <person name="Lemke C."/>
            <person name="Mansoor S."/>
            <person name="ur Rahman M."/>
            <person name="Rainville L.N."/>
            <person name="Rambani A."/>
            <person name="Reddy U.K."/>
            <person name="Rong J.K."/>
            <person name="Saranga Y."/>
            <person name="Scheffler B.E."/>
            <person name="Scheffler J.A."/>
            <person name="Stelly D.M."/>
            <person name="Triplett B.A."/>
            <person name="Van Deynze A."/>
            <person name="Vaslin M.F."/>
            <person name="Waghmare V.N."/>
            <person name="Walford S.A."/>
            <person name="Wright R.J."/>
            <person name="Zaki E.A."/>
            <person name="Zhang T."/>
            <person name="Dennis E.S."/>
            <person name="Mayer K.F."/>
            <person name="Peterson D.G."/>
            <person name="Rokhsar D.S."/>
            <person name="Wang X."/>
            <person name="Schmutz J."/>
        </authorList>
    </citation>
    <scope>NUCLEOTIDE SEQUENCE [LARGE SCALE GENOMIC DNA]</scope>
</reference>
<dbReference type="EMBL" id="CM001747">
    <property type="protein sequence ID" value="KJB50464.1"/>
    <property type="molecule type" value="Genomic_DNA"/>
</dbReference>
<dbReference type="PANTHER" id="PTHR31204">
    <property type="entry name" value="SIGMA INTRACELLULAR RECEPTOR 2"/>
    <property type="match status" value="1"/>
</dbReference>
<dbReference type="PIRSF" id="PIRSF031032">
    <property type="entry name" value="TMP_97_prd"/>
    <property type="match status" value="1"/>
</dbReference>
<dbReference type="InterPro" id="IPR051987">
    <property type="entry name" value="Sigma-2_receptor-like"/>
</dbReference>
<evidence type="ECO:0000256" key="3">
    <source>
        <dbReference type="ARBA" id="ARBA00022692"/>
    </source>
</evidence>
<evidence type="ECO:0000313" key="10">
    <source>
        <dbReference type="Proteomes" id="UP000032304"/>
    </source>
</evidence>
<feature type="transmembrane region" description="Helical" evidence="7">
    <location>
        <begin position="127"/>
        <end position="146"/>
    </location>
</feature>
<dbReference type="InterPro" id="IPR016964">
    <property type="entry name" value="Sigma2_recept"/>
</dbReference>
<evidence type="ECO:0000256" key="4">
    <source>
        <dbReference type="ARBA" id="ARBA00022824"/>
    </source>
</evidence>
<dbReference type="GO" id="GO:0005789">
    <property type="term" value="C:endoplasmic reticulum membrane"/>
    <property type="evidence" value="ECO:0007669"/>
    <property type="project" value="UniProtKB-SubCell"/>
</dbReference>
<feature type="domain" description="EXPERA" evidence="8">
    <location>
        <begin position="8"/>
        <end position="141"/>
    </location>
</feature>
<proteinExistence type="inferred from homology"/>
<keyword evidence="3 7" id="KW-0812">Transmembrane</keyword>
<dbReference type="eggNOG" id="ENOG502RZ62">
    <property type="taxonomic scope" value="Eukaryota"/>
</dbReference>
<dbReference type="Pfam" id="PF05241">
    <property type="entry name" value="EBP"/>
    <property type="match status" value="1"/>
</dbReference>
<feature type="transmembrane region" description="Helical" evidence="7">
    <location>
        <begin position="62"/>
        <end position="80"/>
    </location>
</feature>